<feature type="region of interest" description="Disordered" evidence="1">
    <location>
        <begin position="1"/>
        <end position="103"/>
    </location>
</feature>
<proteinExistence type="predicted"/>
<organism evidence="2 3">
    <name type="scientific">Hohenbuehelia grisea</name>
    <dbReference type="NCBI Taxonomy" id="104357"/>
    <lineage>
        <taxon>Eukaryota</taxon>
        <taxon>Fungi</taxon>
        <taxon>Dikarya</taxon>
        <taxon>Basidiomycota</taxon>
        <taxon>Agaricomycotina</taxon>
        <taxon>Agaricomycetes</taxon>
        <taxon>Agaricomycetidae</taxon>
        <taxon>Agaricales</taxon>
        <taxon>Pleurotineae</taxon>
        <taxon>Pleurotaceae</taxon>
        <taxon>Hohenbuehelia</taxon>
    </lineage>
</organism>
<evidence type="ECO:0000313" key="2">
    <source>
        <dbReference type="EMBL" id="KAL0952927.1"/>
    </source>
</evidence>
<gene>
    <name evidence="2" type="ORF">HGRIS_007141</name>
</gene>
<evidence type="ECO:0000256" key="1">
    <source>
        <dbReference type="SAM" id="MobiDB-lite"/>
    </source>
</evidence>
<feature type="compositionally biased region" description="Acidic residues" evidence="1">
    <location>
        <begin position="236"/>
        <end position="245"/>
    </location>
</feature>
<reference evidence="3" key="1">
    <citation type="submission" date="2024-06" db="EMBL/GenBank/DDBJ databases">
        <title>Multi-omics analyses provide insights into the biosynthesis of the anticancer antibiotic pleurotin in Hohenbuehelia grisea.</title>
        <authorList>
            <person name="Weaver J.A."/>
            <person name="Alberti F."/>
        </authorList>
    </citation>
    <scope>NUCLEOTIDE SEQUENCE [LARGE SCALE GENOMIC DNA]</scope>
    <source>
        <strain evidence="3">T-177</strain>
    </source>
</reference>
<feature type="compositionally biased region" description="Low complexity" evidence="1">
    <location>
        <begin position="1"/>
        <end position="13"/>
    </location>
</feature>
<comment type="caution">
    <text evidence="2">The sequence shown here is derived from an EMBL/GenBank/DDBJ whole genome shotgun (WGS) entry which is preliminary data.</text>
</comment>
<feature type="compositionally biased region" description="Acidic residues" evidence="1">
    <location>
        <begin position="91"/>
        <end position="103"/>
    </location>
</feature>
<feature type="compositionally biased region" description="Low complexity" evidence="1">
    <location>
        <begin position="200"/>
        <end position="228"/>
    </location>
</feature>
<name>A0ABR3JBI4_9AGAR</name>
<feature type="compositionally biased region" description="Basic and acidic residues" evidence="1">
    <location>
        <begin position="46"/>
        <end position="56"/>
    </location>
</feature>
<evidence type="ECO:0000313" key="3">
    <source>
        <dbReference type="Proteomes" id="UP001556367"/>
    </source>
</evidence>
<protein>
    <submittedName>
        <fullName evidence="2">Uncharacterized protein</fullName>
    </submittedName>
</protein>
<feature type="compositionally biased region" description="Acidic residues" evidence="1">
    <location>
        <begin position="60"/>
        <end position="69"/>
    </location>
</feature>
<accession>A0ABR3JBI4</accession>
<dbReference type="Proteomes" id="UP001556367">
    <property type="component" value="Unassembled WGS sequence"/>
</dbReference>
<feature type="region of interest" description="Disordered" evidence="1">
    <location>
        <begin position="188"/>
        <end position="245"/>
    </location>
</feature>
<sequence>MSSTPSSTPDTSTGAEGSRGRGRGRGKSRGGLGKYLRARGRGGRGRPAEFRERLLLDGEAPAELDEEQQAELHRKFARRQLGTNADRYKEEEPELDSDGEPIVEPEVDLSSFLERQRISDDPGGLTLGTGKLLAEDDDDEVDESLAHIGSSTAKGKVEKIEWDAALDEMSKEKAASEAVRDLKTRFRAKTEQLRKRGNAPGLSSSSSKKGPSYVDAPPLPLPDGSAPPQKEKKEEMEDFLDDLLG</sequence>
<keyword evidence="3" id="KW-1185">Reference proteome</keyword>
<dbReference type="EMBL" id="JASNQZ010000010">
    <property type="protein sequence ID" value="KAL0952927.1"/>
    <property type="molecule type" value="Genomic_DNA"/>
</dbReference>